<gene>
    <name evidence="2" type="ORF">CRYO30217_02019</name>
</gene>
<dbReference type="EMBL" id="OU015584">
    <property type="protein sequence ID" value="CAG5082823.1"/>
    <property type="molecule type" value="Genomic_DNA"/>
</dbReference>
<keyword evidence="3" id="KW-1185">Reference proteome</keyword>
<proteinExistence type="predicted"/>
<dbReference type="KEGG" id="ptan:CRYO30217_02019"/>
<reference evidence="2" key="1">
    <citation type="submission" date="2021-04" db="EMBL/GenBank/DDBJ databases">
        <authorList>
            <person name="Rodrigo-Torres L."/>
            <person name="Arahal R. D."/>
            <person name="Lucena T."/>
        </authorList>
    </citation>
    <scope>NUCLEOTIDE SEQUENCE</scope>
    <source>
        <strain evidence="2">AS29M-1</strain>
    </source>
</reference>
<dbReference type="AlphaFoldDB" id="A0A916JN09"/>
<evidence type="ECO:0000313" key="2">
    <source>
        <dbReference type="EMBL" id="CAG5082823.1"/>
    </source>
</evidence>
<evidence type="ECO:0000313" key="3">
    <source>
        <dbReference type="Proteomes" id="UP000683507"/>
    </source>
</evidence>
<evidence type="ECO:0000256" key="1">
    <source>
        <dbReference type="SAM" id="MobiDB-lite"/>
    </source>
</evidence>
<organism evidence="2 3">
    <name type="scientific">Parvicella tangerina</name>
    <dbReference type="NCBI Taxonomy" id="2829795"/>
    <lineage>
        <taxon>Bacteria</taxon>
        <taxon>Pseudomonadati</taxon>
        <taxon>Bacteroidota</taxon>
        <taxon>Flavobacteriia</taxon>
        <taxon>Flavobacteriales</taxon>
        <taxon>Parvicellaceae</taxon>
        <taxon>Parvicella</taxon>
    </lineage>
</organism>
<name>A0A916JN09_9FLAO</name>
<protein>
    <submittedName>
        <fullName evidence="2">Uncharacterized protein</fullName>
    </submittedName>
</protein>
<dbReference type="Proteomes" id="UP000683507">
    <property type="component" value="Chromosome"/>
</dbReference>
<accession>A0A916JN09</accession>
<feature type="region of interest" description="Disordered" evidence="1">
    <location>
        <begin position="1"/>
        <end position="44"/>
    </location>
</feature>
<sequence>MTNTSNHQADIKNAKKGTRSSNTTYAKAQEGRGKQLNLNQKGKR</sequence>